<evidence type="ECO:0000259" key="11">
    <source>
        <dbReference type="PROSITE" id="PS50918"/>
    </source>
</evidence>
<evidence type="ECO:0000256" key="10">
    <source>
        <dbReference type="RuleBase" id="RU361228"/>
    </source>
</evidence>
<dbReference type="SUPFAM" id="SSF56399">
    <property type="entry name" value="ADP-ribosylation"/>
    <property type="match status" value="1"/>
</dbReference>
<accession>A0A815IB30</accession>
<comment type="caution">
    <text evidence="12">The sequence shown here is derived from an EMBL/GenBank/DDBJ whole genome shotgun (WGS) entry which is preliminary data.</text>
</comment>
<keyword evidence="7" id="KW-0548">Nucleotidyltransferase</keyword>
<dbReference type="PANTHER" id="PTHR10339:SF25">
    <property type="entry name" value="SECRETED EXOENZYME S"/>
    <property type="match status" value="1"/>
</dbReference>
<feature type="domain" description="WWE" evidence="11">
    <location>
        <begin position="1"/>
        <end position="76"/>
    </location>
</feature>
<dbReference type="EC" id="2.4.2.31" evidence="10"/>
<comment type="subcellular location">
    <subcellularLocation>
        <location evidence="1">Secreted</location>
    </subcellularLocation>
</comment>
<evidence type="ECO:0000256" key="5">
    <source>
        <dbReference type="ARBA" id="ARBA00022676"/>
    </source>
</evidence>
<proteinExistence type="inferred from homology"/>
<keyword evidence="10" id="KW-0521">NADP</keyword>
<dbReference type="GO" id="GO:0106274">
    <property type="term" value="F:NAD+-protein-arginine ADP-ribosyltransferase activity"/>
    <property type="evidence" value="ECO:0007669"/>
    <property type="project" value="UniProtKB-EC"/>
</dbReference>
<dbReference type="Gene3D" id="3.30.720.50">
    <property type="match status" value="1"/>
</dbReference>
<evidence type="ECO:0000256" key="2">
    <source>
        <dbReference type="ARBA" id="ARBA00009558"/>
    </source>
</evidence>
<evidence type="ECO:0000313" key="12">
    <source>
        <dbReference type="EMBL" id="CAF1363712.1"/>
    </source>
</evidence>
<protein>
    <recommendedName>
        <fullName evidence="10">NAD(P)(+)--arginine ADP-ribosyltransferase</fullName>
        <ecNumber evidence="10">2.4.2.31</ecNumber>
    </recommendedName>
    <alternativeName>
        <fullName evidence="10">Mono(ADP-ribosyl)transferase</fullName>
    </alternativeName>
</protein>
<evidence type="ECO:0000256" key="7">
    <source>
        <dbReference type="ARBA" id="ARBA00022695"/>
    </source>
</evidence>
<dbReference type="EMBL" id="CAJNOO010003997">
    <property type="protein sequence ID" value="CAF1363712.1"/>
    <property type="molecule type" value="Genomic_DNA"/>
</dbReference>
<name>A0A815IB30_9BILA</name>
<reference evidence="12" key="1">
    <citation type="submission" date="2021-02" db="EMBL/GenBank/DDBJ databases">
        <authorList>
            <person name="Nowell W R."/>
        </authorList>
    </citation>
    <scope>NUCLEOTIDE SEQUENCE</scope>
</reference>
<evidence type="ECO:0000256" key="6">
    <source>
        <dbReference type="ARBA" id="ARBA00022679"/>
    </source>
</evidence>
<sequence>MTAQWQWQSDTKPWDLENPEEVSWTSYLLEESSLIEAAYCSSSPKPILIRNYYVIDVQKRIQHVQGAPTKQRPIRRLSNIQHINKKHIRQNRFVFPADYDHFFEPFEINAKFDSLMIQEWHRNFVACHREDGKVSEKDIVDAAIKGIEEEGLKNVEFSEEAKTICDELRKVRNCEKKVEIKRCAVRLYTHNGLLYKLVNRALREDDKRIYRDTFGPYCYLLYSYLCLRSPFGIDFYRGTVYRGAWLHPGMIGRFQKEMKKGNKSLTWLGFTSTTKSYEVAQMFTGNTLFEILLTDTDPFTCQGVDISELSNISEEEEVLLPSGFQFEIVDIKSLEPTKEKPFPHFHIQILPRQCDSVV</sequence>
<dbReference type="InterPro" id="IPR004170">
    <property type="entry name" value="WWE_dom"/>
</dbReference>
<dbReference type="SUPFAM" id="SSF117839">
    <property type="entry name" value="WWE domain"/>
    <property type="match status" value="1"/>
</dbReference>
<dbReference type="Pfam" id="PF01129">
    <property type="entry name" value="ART"/>
    <property type="match status" value="1"/>
</dbReference>
<dbReference type="InterPro" id="IPR000768">
    <property type="entry name" value="ART"/>
</dbReference>
<dbReference type="Pfam" id="PF02825">
    <property type="entry name" value="WWE"/>
    <property type="match status" value="1"/>
</dbReference>
<dbReference type="InterPro" id="IPR037197">
    <property type="entry name" value="WWE_dom_sf"/>
</dbReference>
<comment type="similarity">
    <text evidence="2 10">Belongs to the Arg-specific ADP-ribosyltransferase family.</text>
</comment>
<keyword evidence="4" id="KW-0800">Toxin</keyword>
<dbReference type="GO" id="GO:0016779">
    <property type="term" value="F:nucleotidyltransferase activity"/>
    <property type="evidence" value="ECO:0007669"/>
    <property type="project" value="UniProtKB-KW"/>
</dbReference>
<organism evidence="12 13">
    <name type="scientific">Rotaria sordida</name>
    <dbReference type="NCBI Taxonomy" id="392033"/>
    <lineage>
        <taxon>Eukaryota</taxon>
        <taxon>Metazoa</taxon>
        <taxon>Spiralia</taxon>
        <taxon>Gnathifera</taxon>
        <taxon>Rotifera</taxon>
        <taxon>Eurotatoria</taxon>
        <taxon>Bdelloidea</taxon>
        <taxon>Philodinida</taxon>
        <taxon>Philodinidae</taxon>
        <taxon>Rotaria</taxon>
    </lineage>
</organism>
<dbReference type="Proteomes" id="UP000663882">
    <property type="component" value="Unassembled WGS sequence"/>
</dbReference>
<keyword evidence="5 10" id="KW-0328">Glycosyltransferase</keyword>
<keyword evidence="10" id="KW-0520">NAD</keyword>
<evidence type="ECO:0000256" key="4">
    <source>
        <dbReference type="ARBA" id="ARBA00022656"/>
    </source>
</evidence>
<evidence type="ECO:0000256" key="1">
    <source>
        <dbReference type="ARBA" id="ARBA00004613"/>
    </source>
</evidence>
<dbReference type="PROSITE" id="PS51996">
    <property type="entry name" value="TR_MART"/>
    <property type="match status" value="1"/>
</dbReference>
<keyword evidence="6 10" id="KW-0808">Transferase</keyword>
<evidence type="ECO:0000313" key="13">
    <source>
        <dbReference type="Proteomes" id="UP000663882"/>
    </source>
</evidence>
<dbReference type="InterPro" id="IPR050999">
    <property type="entry name" value="ADP-ribosyltransferase_ARG"/>
</dbReference>
<dbReference type="OrthoDB" id="423533at2759"/>
<comment type="catalytic activity">
    <reaction evidence="9 10">
        <text>L-arginyl-[protein] + NAD(+) = N(omega)-(ADP-D-ribosyl)-L-arginyl-[protein] + nicotinamide + H(+)</text>
        <dbReference type="Rhea" id="RHEA:19149"/>
        <dbReference type="Rhea" id="RHEA-COMP:10532"/>
        <dbReference type="Rhea" id="RHEA-COMP:15087"/>
        <dbReference type="ChEBI" id="CHEBI:15378"/>
        <dbReference type="ChEBI" id="CHEBI:17154"/>
        <dbReference type="ChEBI" id="CHEBI:29965"/>
        <dbReference type="ChEBI" id="CHEBI:57540"/>
        <dbReference type="ChEBI" id="CHEBI:142554"/>
        <dbReference type="EC" id="2.4.2.31"/>
    </reaction>
</comment>
<evidence type="ECO:0000256" key="3">
    <source>
        <dbReference type="ARBA" id="ARBA00022525"/>
    </source>
</evidence>
<dbReference type="AlphaFoldDB" id="A0A815IB30"/>
<dbReference type="GO" id="GO:0003950">
    <property type="term" value="F:NAD+ poly-ADP-ribosyltransferase activity"/>
    <property type="evidence" value="ECO:0007669"/>
    <property type="project" value="TreeGrafter"/>
</dbReference>
<dbReference type="GO" id="GO:0090729">
    <property type="term" value="F:toxin activity"/>
    <property type="evidence" value="ECO:0007669"/>
    <property type="project" value="UniProtKB-KW"/>
</dbReference>
<dbReference type="PANTHER" id="PTHR10339">
    <property type="entry name" value="ADP-RIBOSYLTRANSFERASE"/>
    <property type="match status" value="1"/>
</dbReference>
<dbReference type="GO" id="GO:0005576">
    <property type="term" value="C:extracellular region"/>
    <property type="evidence" value="ECO:0007669"/>
    <property type="project" value="UniProtKB-SubCell"/>
</dbReference>
<dbReference type="PROSITE" id="PS50918">
    <property type="entry name" value="WWE"/>
    <property type="match status" value="1"/>
</dbReference>
<evidence type="ECO:0000256" key="8">
    <source>
        <dbReference type="ARBA" id="ARBA00023026"/>
    </source>
</evidence>
<evidence type="ECO:0000256" key="9">
    <source>
        <dbReference type="ARBA" id="ARBA00047597"/>
    </source>
</evidence>
<keyword evidence="8" id="KW-0843">Virulence</keyword>
<dbReference type="Gene3D" id="3.90.176.10">
    <property type="entry name" value="Toxin ADP-ribosyltransferase, Chain A, domain 1"/>
    <property type="match status" value="1"/>
</dbReference>
<keyword evidence="3" id="KW-0964">Secreted</keyword>
<gene>
    <name evidence="12" type="ORF">RFH988_LOCUS32963</name>
</gene>